<dbReference type="GO" id="GO:0005344">
    <property type="term" value="F:oxygen carrier activity"/>
    <property type="evidence" value="ECO:0007669"/>
    <property type="project" value="UniProtKB-KW"/>
</dbReference>
<dbReference type="Gene3D" id="1.10.490.10">
    <property type="entry name" value="Globins"/>
    <property type="match status" value="1"/>
</dbReference>
<keyword evidence="5" id="KW-0408">Iron</keyword>
<proteinExistence type="inferred from homology"/>
<gene>
    <name evidence="8" type="ORF">FSP39_020663</name>
</gene>
<reference evidence="8" key="1">
    <citation type="submission" date="2019-08" db="EMBL/GenBank/DDBJ databases">
        <title>The improved chromosome-level genome for the pearl oyster Pinctada fucata martensii using PacBio sequencing and Hi-C.</title>
        <authorList>
            <person name="Zheng Z."/>
        </authorList>
    </citation>
    <scope>NUCLEOTIDE SEQUENCE</scope>
    <source>
        <strain evidence="8">ZZ-2019</strain>
        <tissue evidence="8">Adductor muscle</tissue>
    </source>
</reference>
<evidence type="ECO:0000313" key="9">
    <source>
        <dbReference type="Proteomes" id="UP001186944"/>
    </source>
</evidence>
<evidence type="ECO:0000256" key="6">
    <source>
        <dbReference type="RuleBase" id="RU000356"/>
    </source>
</evidence>
<keyword evidence="2 6" id="KW-0349">Heme</keyword>
<dbReference type="Pfam" id="PF00042">
    <property type="entry name" value="Globin"/>
    <property type="match status" value="1"/>
</dbReference>
<name>A0AA89BWA3_PINIB</name>
<keyword evidence="3 6" id="KW-0561">Oxygen transport</keyword>
<dbReference type="PROSITE" id="PS01033">
    <property type="entry name" value="GLOBIN"/>
    <property type="match status" value="1"/>
</dbReference>
<dbReference type="InterPro" id="IPR050532">
    <property type="entry name" value="Globin-like_OT"/>
</dbReference>
<dbReference type="Proteomes" id="UP001186944">
    <property type="component" value="Unassembled WGS sequence"/>
</dbReference>
<dbReference type="InterPro" id="IPR000971">
    <property type="entry name" value="Globin"/>
</dbReference>
<dbReference type="PANTHER" id="PTHR46458:SF1">
    <property type="entry name" value="GEO09476P1"/>
    <property type="match status" value="1"/>
</dbReference>
<dbReference type="PANTHER" id="PTHR46458">
    <property type="entry name" value="BLR2807 PROTEIN"/>
    <property type="match status" value="1"/>
</dbReference>
<dbReference type="EMBL" id="VSWD01000007">
    <property type="protein sequence ID" value="KAK3098563.1"/>
    <property type="molecule type" value="Genomic_DNA"/>
</dbReference>
<dbReference type="SUPFAM" id="SSF46458">
    <property type="entry name" value="Globin-like"/>
    <property type="match status" value="1"/>
</dbReference>
<dbReference type="CDD" id="cd01040">
    <property type="entry name" value="Mb-like"/>
    <property type="match status" value="1"/>
</dbReference>
<dbReference type="AlphaFoldDB" id="A0AA89BWA3"/>
<feature type="domain" description="Globin" evidence="7">
    <location>
        <begin position="23"/>
        <end position="172"/>
    </location>
</feature>
<organism evidence="8 9">
    <name type="scientific">Pinctada imbricata</name>
    <name type="common">Atlantic pearl-oyster</name>
    <name type="synonym">Pinctada martensii</name>
    <dbReference type="NCBI Taxonomy" id="66713"/>
    <lineage>
        <taxon>Eukaryota</taxon>
        <taxon>Metazoa</taxon>
        <taxon>Spiralia</taxon>
        <taxon>Lophotrochozoa</taxon>
        <taxon>Mollusca</taxon>
        <taxon>Bivalvia</taxon>
        <taxon>Autobranchia</taxon>
        <taxon>Pteriomorphia</taxon>
        <taxon>Pterioida</taxon>
        <taxon>Pterioidea</taxon>
        <taxon>Pteriidae</taxon>
        <taxon>Pinctada</taxon>
    </lineage>
</organism>
<keyword evidence="4" id="KW-0479">Metal-binding</keyword>
<dbReference type="InterPro" id="IPR044399">
    <property type="entry name" value="Mb-like_M"/>
</dbReference>
<dbReference type="GO" id="GO:0019825">
    <property type="term" value="F:oxygen binding"/>
    <property type="evidence" value="ECO:0007669"/>
    <property type="project" value="InterPro"/>
</dbReference>
<sequence length="187" mass="21600">MGCDVSKSVDVMEPQQSECTSAEFTDTQIDTIRSTWPLLSADMTDIGGKVFLRTFYEEPRTKDVFPQFSDLEDFEIAKHPFFKGHVAKFMQVVDAVVDNLDGPKASIQQLLLMLGARHATFQGFHLEYFDVFTKVLIDVWETEIGEEFIPEVKECWVFVFAYIVKYLRQGYFLYVNECTDDVIEEKS</sequence>
<keyword evidence="1 6" id="KW-0813">Transport</keyword>
<evidence type="ECO:0000256" key="4">
    <source>
        <dbReference type="ARBA" id="ARBA00022723"/>
    </source>
</evidence>
<evidence type="ECO:0000256" key="1">
    <source>
        <dbReference type="ARBA" id="ARBA00022448"/>
    </source>
</evidence>
<evidence type="ECO:0000313" key="8">
    <source>
        <dbReference type="EMBL" id="KAK3098563.1"/>
    </source>
</evidence>
<comment type="caution">
    <text evidence="8">The sequence shown here is derived from an EMBL/GenBank/DDBJ whole genome shotgun (WGS) entry which is preliminary data.</text>
</comment>
<dbReference type="GO" id="GO:0020037">
    <property type="term" value="F:heme binding"/>
    <property type="evidence" value="ECO:0007669"/>
    <property type="project" value="InterPro"/>
</dbReference>
<dbReference type="InterPro" id="IPR009050">
    <property type="entry name" value="Globin-like_sf"/>
</dbReference>
<evidence type="ECO:0000256" key="2">
    <source>
        <dbReference type="ARBA" id="ARBA00022617"/>
    </source>
</evidence>
<protein>
    <recommendedName>
        <fullName evidence="7">Globin domain-containing protein</fullName>
    </recommendedName>
</protein>
<accession>A0AA89BWA3</accession>
<dbReference type="GO" id="GO:0046872">
    <property type="term" value="F:metal ion binding"/>
    <property type="evidence" value="ECO:0007669"/>
    <property type="project" value="UniProtKB-KW"/>
</dbReference>
<dbReference type="InterPro" id="IPR012292">
    <property type="entry name" value="Globin/Proto"/>
</dbReference>
<keyword evidence="9" id="KW-1185">Reference proteome</keyword>
<evidence type="ECO:0000259" key="7">
    <source>
        <dbReference type="PROSITE" id="PS01033"/>
    </source>
</evidence>
<evidence type="ECO:0000256" key="3">
    <source>
        <dbReference type="ARBA" id="ARBA00022621"/>
    </source>
</evidence>
<evidence type="ECO:0000256" key="5">
    <source>
        <dbReference type="ARBA" id="ARBA00023004"/>
    </source>
</evidence>
<comment type="similarity">
    <text evidence="6">Belongs to the globin family.</text>
</comment>